<name>A0A0A9AP11_ARUDO</name>
<protein>
    <submittedName>
        <fullName evidence="1">Uncharacterized protein</fullName>
    </submittedName>
</protein>
<sequence length="18" mass="2191">MVQVISETIFYLLPYCRD</sequence>
<reference evidence="1" key="1">
    <citation type="submission" date="2014-09" db="EMBL/GenBank/DDBJ databases">
        <authorList>
            <person name="Magalhaes I.L.F."/>
            <person name="Oliveira U."/>
            <person name="Santos F.R."/>
            <person name="Vidigal T.H.D.A."/>
            <person name="Brescovit A.D."/>
            <person name="Santos A.J."/>
        </authorList>
    </citation>
    <scope>NUCLEOTIDE SEQUENCE</scope>
    <source>
        <tissue evidence="1">Shoot tissue taken approximately 20 cm above the soil surface</tissue>
    </source>
</reference>
<reference evidence="1" key="2">
    <citation type="journal article" date="2015" name="Data Brief">
        <title>Shoot transcriptome of the giant reed, Arundo donax.</title>
        <authorList>
            <person name="Barrero R.A."/>
            <person name="Guerrero F.D."/>
            <person name="Moolhuijzen P."/>
            <person name="Goolsby J.A."/>
            <person name="Tidwell J."/>
            <person name="Bellgard S.E."/>
            <person name="Bellgard M.I."/>
        </authorList>
    </citation>
    <scope>NUCLEOTIDE SEQUENCE</scope>
    <source>
        <tissue evidence="1">Shoot tissue taken approximately 20 cm above the soil surface</tissue>
    </source>
</reference>
<dbReference type="EMBL" id="GBRH01247265">
    <property type="protein sequence ID" value="JAD50630.1"/>
    <property type="molecule type" value="Transcribed_RNA"/>
</dbReference>
<dbReference type="AlphaFoldDB" id="A0A0A9AP11"/>
<organism evidence="1">
    <name type="scientific">Arundo donax</name>
    <name type="common">Giant reed</name>
    <name type="synonym">Donax arundinaceus</name>
    <dbReference type="NCBI Taxonomy" id="35708"/>
    <lineage>
        <taxon>Eukaryota</taxon>
        <taxon>Viridiplantae</taxon>
        <taxon>Streptophyta</taxon>
        <taxon>Embryophyta</taxon>
        <taxon>Tracheophyta</taxon>
        <taxon>Spermatophyta</taxon>
        <taxon>Magnoliopsida</taxon>
        <taxon>Liliopsida</taxon>
        <taxon>Poales</taxon>
        <taxon>Poaceae</taxon>
        <taxon>PACMAD clade</taxon>
        <taxon>Arundinoideae</taxon>
        <taxon>Arundineae</taxon>
        <taxon>Arundo</taxon>
    </lineage>
</organism>
<accession>A0A0A9AP11</accession>
<evidence type="ECO:0000313" key="1">
    <source>
        <dbReference type="EMBL" id="JAD50630.1"/>
    </source>
</evidence>
<proteinExistence type="predicted"/>